<reference evidence="3" key="2">
    <citation type="submission" date="2020-11" db="EMBL/GenBank/DDBJ databases">
        <authorList>
            <person name="McCartney M.A."/>
            <person name="Auch B."/>
            <person name="Kono T."/>
            <person name="Mallez S."/>
            <person name="Becker A."/>
            <person name="Gohl D.M."/>
            <person name="Silverstein K.A.T."/>
            <person name="Koren S."/>
            <person name="Bechman K.B."/>
            <person name="Herman A."/>
            <person name="Abrahante J.E."/>
            <person name="Garbe J."/>
        </authorList>
    </citation>
    <scope>NUCLEOTIDE SEQUENCE</scope>
    <source>
        <strain evidence="3">Duluth1</strain>
        <tissue evidence="3">Whole animal</tissue>
    </source>
</reference>
<name>A0A9D4NDP5_DREPO</name>
<dbReference type="AlphaFoldDB" id="A0A9D4NDP5"/>
<feature type="region of interest" description="Disordered" evidence="2">
    <location>
        <begin position="111"/>
        <end position="144"/>
    </location>
</feature>
<gene>
    <name evidence="3" type="ORF">DPMN_016889</name>
</gene>
<evidence type="ECO:0000256" key="2">
    <source>
        <dbReference type="SAM" id="MobiDB-lite"/>
    </source>
</evidence>
<evidence type="ECO:0000256" key="1">
    <source>
        <dbReference type="SAM" id="Coils"/>
    </source>
</evidence>
<keyword evidence="1" id="KW-0175">Coiled coil</keyword>
<feature type="region of interest" description="Disordered" evidence="2">
    <location>
        <begin position="1"/>
        <end position="99"/>
    </location>
</feature>
<organism evidence="3 4">
    <name type="scientific">Dreissena polymorpha</name>
    <name type="common">Zebra mussel</name>
    <name type="synonym">Mytilus polymorpha</name>
    <dbReference type="NCBI Taxonomy" id="45954"/>
    <lineage>
        <taxon>Eukaryota</taxon>
        <taxon>Metazoa</taxon>
        <taxon>Spiralia</taxon>
        <taxon>Lophotrochozoa</taxon>
        <taxon>Mollusca</taxon>
        <taxon>Bivalvia</taxon>
        <taxon>Autobranchia</taxon>
        <taxon>Heteroconchia</taxon>
        <taxon>Euheterodonta</taxon>
        <taxon>Imparidentia</taxon>
        <taxon>Neoheterodontei</taxon>
        <taxon>Myida</taxon>
        <taxon>Dreissenoidea</taxon>
        <taxon>Dreissenidae</taxon>
        <taxon>Dreissena</taxon>
    </lineage>
</organism>
<evidence type="ECO:0008006" key="5">
    <source>
        <dbReference type="Google" id="ProtNLM"/>
    </source>
</evidence>
<dbReference type="Proteomes" id="UP000828390">
    <property type="component" value="Unassembled WGS sequence"/>
</dbReference>
<accession>A0A9D4NDP5</accession>
<feature type="coiled-coil region" evidence="1">
    <location>
        <begin position="148"/>
        <end position="175"/>
    </location>
</feature>
<proteinExistence type="predicted"/>
<evidence type="ECO:0000313" key="4">
    <source>
        <dbReference type="Proteomes" id="UP000828390"/>
    </source>
</evidence>
<sequence length="293" mass="33417">MDTQDNTHNTEPDRKFLLKQAQLPPKHSFEATKDRTKTQEQIDQTPTEPRDKLPLKRSLIPSDASKEIDLMNNAAKQKIRKQSDQTPTEPRDKLPVQRSMILSDAPEEIDNAANQKPSNEKPVDKSAEDLSISGQQTNTSSFDIPSSYRTLEKRIADLEKETKKLKKKVKYLEEQRANTSVLYAGVDSTQEEDPDKQLYSLLALVAHLSCSTERDANLIIRRLSLQVFSKNELVTCTRTGKKTVKAGETPKPALNSEKMDLLEKAFLFKCPNMITDAFRKKFDNVLKMERRIK</sequence>
<comment type="caution">
    <text evidence="3">The sequence shown here is derived from an EMBL/GenBank/DDBJ whole genome shotgun (WGS) entry which is preliminary data.</text>
</comment>
<protein>
    <recommendedName>
        <fullName evidence="5">BEN domain-containing protein</fullName>
    </recommendedName>
</protein>
<dbReference type="Gene3D" id="1.10.10.2590">
    <property type="entry name" value="BEN domain"/>
    <property type="match status" value="1"/>
</dbReference>
<feature type="compositionally biased region" description="Basic and acidic residues" evidence="2">
    <location>
        <begin position="118"/>
        <end position="128"/>
    </location>
</feature>
<dbReference type="OrthoDB" id="6153321at2759"/>
<reference evidence="3" key="1">
    <citation type="journal article" date="2019" name="bioRxiv">
        <title>The Genome of the Zebra Mussel, Dreissena polymorpha: A Resource for Invasive Species Research.</title>
        <authorList>
            <person name="McCartney M.A."/>
            <person name="Auch B."/>
            <person name="Kono T."/>
            <person name="Mallez S."/>
            <person name="Zhang Y."/>
            <person name="Obille A."/>
            <person name="Becker A."/>
            <person name="Abrahante J.E."/>
            <person name="Garbe J."/>
            <person name="Badalamenti J.P."/>
            <person name="Herman A."/>
            <person name="Mangelson H."/>
            <person name="Liachko I."/>
            <person name="Sullivan S."/>
            <person name="Sone E.D."/>
            <person name="Koren S."/>
            <person name="Silverstein K.A.T."/>
            <person name="Beckman K.B."/>
            <person name="Gohl D.M."/>
        </authorList>
    </citation>
    <scope>NUCLEOTIDE SEQUENCE</scope>
    <source>
        <strain evidence="3">Duluth1</strain>
        <tissue evidence="3">Whole animal</tissue>
    </source>
</reference>
<evidence type="ECO:0000313" key="3">
    <source>
        <dbReference type="EMBL" id="KAH3892761.1"/>
    </source>
</evidence>
<feature type="compositionally biased region" description="Polar residues" evidence="2">
    <location>
        <begin position="132"/>
        <end position="144"/>
    </location>
</feature>
<feature type="compositionally biased region" description="Basic and acidic residues" evidence="2">
    <location>
        <begin position="27"/>
        <end position="40"/>
    </location>
</feature>
<keyword evidence="4" id="KW-1185">Reference proteome</keyword>
<dbReference type="EMBL" id="JAIWYP010000001">
    <property type="protein sequence ID" value="KAH3892761.1"/>
    <property type="molecule type" value="Genomic_DNA"/>
</dbReference>